<dbReference type="EMBL" id="JPVZ01000007">
    <property type="protein sequence ID" value="OAZ08755.1"/>
    <property type="molecule type" value="Genomic_DNA"/>
</dbReference>
<comment type="caution">
    <text evidence="7">The sequence shown here is derived from an EMBL/GenBank/DDBJ whole genome shotgun (WGS) entry which is preliminary data.</text>
</comment>
<organism evidence="7 8">
    <name type="scientific">Thalassospira tepidiphila MCCC 1A03514</name>
    <dbReference type="NCBI Taxonomy" id="1177930"/>
    <lineage>
        <taxon>Bacteria</taxon>
        <taxon>Pseudomonadati</taxon>
        <taxon>Pseudomonadota</taxon>
        <taxon>Alphaproteobacteria</taxon>
        <taxon>Rhodospirillales</taxon>
        <taxon>Thalassospiraceae</taxon>
        <taxon>Thalassospira</taxon>
    </lineage>
</organism>
<dbReference type="PRINTS" id="PR00032">
    <property type="entry name" value="HTHARAC"/>
</dbReference>
<evidence type="ECO:0000256" key="2">
    <source>
        <dbReference type="ARBA" id="ARBA00023125"/>
    </source>
</evidence>
<evidence type="ECO:0000256" key="1">
    <source>
        <dbReference type="ARBA" id="ARBA00023015"/>
    </source>
</evidence>
<evidence type="ECO:0000256" key="3">
    <source>
        <dbReference type="ARBA" id="ARBA00023163"/>
    </source>
</evidence>
<feature type="region of interest" description="Disordered" evidence="4">
    <location>
        <begin position="248"/>
        <end position="277"/>
    </location>
</feature>
<feature type="transmembrane region" description="Helical" evidence="5">
    <location>
        <begin position="139"/>
        <end position="160"/>
    </location>
</feature>
<dbReference type="Pfam" id="PF12833">
    <property type="entry name" value="HTH_18"/>
    <property type="match status" value="1"/>
</dbReference>
<dbReference type="GO" id="GO:0003700">
    <property type="term" value="F:DNA-binding transcription factor activity"/>
    <property type="evidence" value="ECO:0007669"/>
    <property type="project" value="InterPro"/>
</dbReference>
<dbReference type="GO" id="GO:0043565">
    <property type="term" value="F:sequence-specific DNA binding"/>
    <property type="evidence" value="ECO:0007669"/>
    <property type="project" value="InterPro"/>
</dbReference>
<dbReference type="RefSeq" id="WP_064781739.1">
    <property type="nucleotide sequence ID" value="NZ_JPVZ01000007.1"/>
</dbReference>
<dbReference type="InterPro" id="IPR018062">
    <property type="entry name" value="HTH_AraC-typ_CS"/>
</dbReference>
<feature type="transmembrane region" description="Helical" evidence="5">
    <location>
        <begin position="6"/>
        <end position="27"/>
    </location>
</feature>
<proteinExistence type="predicted"/>
<keyword evidence="5" id="KW-0472">Membrane</keyword>
<dbReference type="InterPro" id="IPR020449">
    <property type="entry name" value="Tscrpt_reg_AraC-type_HTH"/>
</dbReference>
<feature type="transmembrane region" description="Helical" evidence="5">
    <location>
        <begin position="181"/>
        <end position="206"/>
    </location>
</feature>
<dbReference type="InterPro" id="IPR018060">
    <property type="entry name" value="HTH_AraC"/>
</dbReference>
<feature type="transmembrane region" description="Helical" evidence="5">
    <location>
        <begin position="100"/>
        <end position="119"/>
    </location>
</feature>
<dbReference type="InterPro" id="IPR009057">
    <property type="entry name" value="Homeodomain-like_sf"/>
</dbReference>
<dbReference type="PROSITE" id="PS01124">
    <property type="entry name" value="HTH_ARAC_FAMILY_2"/>
    <property type="match status" value="1"/>
</dbReference>
<keyword evidence="5" id="KW-1133">Transmembrane helix</keyword>
<reference evidence="7 8" key="1">
    <citation type="submission" date="2014-07" db="EMBL/GenBank/DDBJ databases">
        <title>Draft genome sequence of Thalassospira tepidiphila 1-1B.</title>
        <authorList>
            <person name="Lai Q."/>
            <person name="Shao Z."/>
        </authorList>
    </citation>
    <scope>NUCLEOTIDE SEQUENCE [LARGE SCALE GENOMIC DNA]</scope>
    <source>
        <strain evidence="7 8">MCCC 1A03514</strain>
    </source>
</reference>
<dbReference type="PROSITE" id="PS00041">
    <property type="entry name" value="HTH_ARAC_FAMILY_1"/>
    <property type="match status" value="1"/>
</dbReference>
<keyword evidence="2" id="KW-0238">DNA-binding</keyword>
<evidence type="ECO:0000313" key="8">
    <source>
        <dbReference type="Proteomes" id="UP000094009"/>
    </source>
</evidence>
<feature type="domain" description="HTH araC/xylS-type" evidence="6">
    <location>
        <begin position="296"/>
        <end position="402"/>
    </location>
</feature>
<dbReference type="Proteomes" id="UP000094009">
    <property type="component" value="Unassembled WGS sequence"/>
</dbReference>
<dbReference type="AlphaFoldDB" id="A0A853KY75"/>
<evidence type="ECO:0000256" key="4">
    <source>
        <dbReference type="SAM" id="MobiDB-lite"/>
    </source>
</evidence>
<feature type="compositionally biased region" description="Acidic residues" evidence="4">
    <location>
        <begin position="248"/>
        <end position="257"/>
    </location>
</feature>
<protein>
    <submittedName>
        <fullName evidence="7">AraC family transcriptional regulator</fullName>
    </submittedName>
</protein>
<accession>A0A853KY75</accession>
<evidence type="ECO:0000259" key="6">
    <source>
        <dbReference type="PROSITE" id="PS01124"/>
    </source>
</evidence>
<dbReference type="SUPFAM" id="SSF46689">
    <property type="entry name" value="Homeodomain-like"/>
    <property type="match status" value="1"/>
</dbReference>
<evidence type="ECO:0000313" key="7">
    <source>
        <dbReference type="EMBL" id="OAZ08755.1"/>
    </source>
</evidence>
<keyword evidence="3" id="KW-0804">Transcription</keyword>
<sequence length="431" mass="47089">MTGWTHYVSVVVAAVGVVQAVFLCLILRSEGSRAFGANRWMMLFIAGVALNLIEDVADPLVSADFNGFFELLFKPINFAIGPAIYLYFREISGNPSRLPWGHFVLLLVVFNLTAWVVIHGGGGAVLGSGAYTTGELVEAFCWVAIFVQIAIYLVLLWRIAWRYQRQAEEQLGADRKVMQRWICVVLGGLTFVFITVAVGKIVGLYLPENPELFGSEIALVLVLFAMSYEIATQPALFVMPDWPSDDMSDDVDEADELQSERAPSTGGNLPQKAPVVDDGAPDAVAPRPLLDPDGVDRALARLKDIQARGDILLDPLVSLPKLARAVGITPNQLSYVLNHHVGKSFFDFVNSARIREARSVLVLEPDRTILDIALSVGFNSKSTFNLAFKKITGETPSAVREAARREVLSASVTSEPPIAGPDQQHWTPNIG</sequence>
<keyword evidence="1" id="KW-0805">Transcription regulation</keyword>
<evidence type="ECO:0000256" key="5">
    <source>
        <dbReference type="SAM" id="Phobius"/>
    </source>
</evidence>
<keyword evidence="5" id="KW-0812">Transmembrane</keyword>
<dbReference type="SMART" id="SM00342">
    <property type="entry name" value="HTH_ARAC"/>
    <property type="match status" value="1"/>
</dbReference>
<dbReference type="PANTHER" id="PTHR43280">
    <property type="entry name" value="ARAC-FAMILY TRANSCRIPTIONAL REGULATOR"/>
    <property type="match status" value="1"/>
</dbReference>
<dbReference type="Gene3D" id="1.10.10.60">
    <property type="entry name" value="Homeodomain-like"/>
    <property type="match status" value="2"/>
</dbReference>
<feature type="region of interest" description="Disordered" evidence="4">
    <location>
        <begin position="410"/>
        <end position="431"/>
    </location>
</feature>
<feature type="transmembrane region" description="Helical" evidence="5">
    <location>
        <begin position="34"/>
        <end position="53"/>
    </location>
</feature>
<gene>
    <name evidence="7" type="ORF">TH4_15395</name>
</gene>
<name>A0A853KY75_9PROT</name>
<feature type="transmembrane region" description="Helical" evidence="5">
    <location>
        <begin position="65"/>
        <end position="88"/>
    </location>
</feature>
<dbReference type="PANTHER" id="PTHR43280:SF29">
    <property type="entry name" value="ARAC-FAMILY TRANSCRIPTIONAL REGULATOR"/>
    <property type="match status" value="1"/>
</dbReference>